<keyword evidence="2" id="KW-0175">Coiled coil</keyword>
<dbReference type="CDD" id="cd12148">
    <property type="entry name" value="fungal_TF_MHR"/>
    <property type="match status" value="1"/>
</dbReference>
<name>A0A4S8M466_DENBC</name>
<evidence type="ECO:0000256" key="3">
    <source>
        <dbReference type="SAM" id="MobiDB-lite"/>
    </source>
</evidence>
<protein>
    <recommendedName>
        <fullName evidence="4">Xylanolytic transcriptional activator regulatory domain-containing protein</fullName>
    </recommendedName>
</protein>
<keyword evidence="6" id="KW-1185">Reference proteome</keyword>
<dbReference type="Pfam" id="PF04082">
    <property type="entry name" value="Fungal_trans"/>
    <property type="match status" value="1"/>
</dbReference>
<organism evidence="5 6">
    <name type="scientific">Dendrothele bispora (strain CBS 962.96)</name>
    <dbReference type="NCBI Taxonomy" id="1314807"/>
    <lineage>
        <taxon>Eukaryota</taxon>
        <taxon>Fungi</taxon>
        <taxon>Dikarya</taxon>
        <taxon>Basidiomycota</taxon>
        <taxon>Agaricomycotina</taxon>
        <taxon>Agaricomycetes</taxon>
        <taxon>Agaricomycetidae</taxon>
        <taxon>Agaricales</taxon>
        <taxon>Agaricales incertae sedis</taxon>
        <taxon>Dendrothele</taxon>
    </lineage>
</organism>
<dbReference type="OrthoDB" id="4456959at2759"/>
<dbReference type="GO" id="GO:0006351">
    <property type="term" value="P:DNA-templated transcription"/>
    <property type="evidence" value="ECO:0007669"/>
    <property type="project" value="InterPro"/>
</dbReference>
<dbReference type="InterPro" id="IPR050987">
    <property type="entry name" value="AtrR-like"/>
</dbReference>
<accession>A0A4S8M466</accession>
<dbReference type="GO" id="GO:0003700">
    <property type="term" value="F:DNA-binding transcription factor activity"/>
    <property type="evidence" value="ECO:0007669"/>
    <property type="project" value="InterPro"/>
</dbReference>
<feature type="compositionally biased region" description="Low complexity" evidence="3">
    <location>
        <begin position="108"/>
        <end position="117"/>
    </location>
</feature>
<feature type="compositionally biased region" description="Low complexity" evidence="3">
    <location>
        <begin position="706"/>
        <end position="721"/>
    </location>
</feature>
<dbReference type="GO" id="GO:0008270">
    <property type="term" value="F:zinc ion binding"/>
    <property type="evidence" value="ECO:0007669"/>
    <property type="project" value="InterPro"/>
</dbReference>
<feature type="region of interest" description="Disordered" evidence="3">
    <location>
        <begin position="638"/>
        <end position="674"/>
    </location>
</feature>
<dbReference type="PANTHER" id="PTHR46910">
    <property type="entry name" value="TRANSCRIPTION FACTOR PDR1"/>
    <property type="match status" value="1"/>
</dbReference>
<feature type="compositionally biased region" description="Low complexity" evidence="3">
    <location>
        <begin position="644"/>
        <end position="660"/>
    </location>
</feature>
<dbReference type="AlphaFoldDB" id="A0A4S8M466"/>
<evidence type="ECO:0000256" key="2">
    <source>
        <dbReference type="SAM" id="Coils"/>
    </source>
</evidence>
<evidence type="ECO:0000259" key="4">
    <source>
        <dbReference type="Pfam" id="PF04082"/>
    </source>
</evidence>
<dbReference type="EMBL" id="ML179165">
    <property type="protein sequence ID" value="THU96982.1"/>
    <property type="molecule type" value="Genomic_DNA"/>
</dbReference>
<reference evidence="5 6" key="1">
    <citation type="journal article" date="2019" name="Nat. Ecol. Evol.">
        <title>Megaphylogeny resolves global patterns of mushroom evolution.</title>
        <authorList>
            <person name="Varga T."/>
            <person name="Krizsan K."/>
            <person name="Foldi C."/>
            <person name="Dima B."/>
            <person name="Sanchez-Garcia M."/>
            <person name="Sanchez-Ramirez S."/>
            <person name="Szollosi G.J."/>
            <person name="Szarkandi J.G."/>
            <person name="Papp V."/>
            <person name="Albert L."/>
            <person name="Andreopoulos W."/>
            <person name="Angelini C."/>
            <person name="Antonin V."/>
            <person name="Barry K.W."/>
            <person name="Bougher N.L."/>
            <person name="Buchanan P."/>
            <person name="Buyck B."/>
            <person name="Bense V."/>
            <person name="Catcheside P."/>
            <person name="Chovatia M."/>
            <person name="Cooper J."/>
            <person name="Damon W."/>
            <person name="Desjardin D."/>
            <person name="Finy P."/>
            <person name="Geml J."/>
            <person name="Haridas S."/>
            <person name="Hughes K."/>
            <person name="Justo A."/>
            <person name="Karasinski D."/>
            <person name="Kautmanova I."/>
            <person name="Kiss B."/>
            <person name="Kocsube S."/>
            <person name="Kotiranta H."/>
            <person name="LaButti K.M."/>
            <person name="Lechner B.E."/>
            <person name="Liimatainen K."/>
            <person name="Lipzen A."/>
            <person name="Lukacs Z."/>
            <person name="Mihaltcheva S."/>
            <person name="Morgado L.N."/>
            <person name="Niskanen T."/>
            <person name="Noordeloos M.E."/>
            <person name="Ohm R.A."/>
            <person name="Ortiz-Santana B."/>
            <person name="Ovrebo C."/>
            <person name="Racz N."/>
            <person name="Riley R."/>
            <person name="Savchenko A."/>
            <person name="Shiryaev A."/>
            <person name="Soop K."/>
            <person name="Spirin V."/>
            <person name="Szebenyi C."/>
            <person name="Tomsovsky M."/>
            <person name="Tulloss R.E."/>
            <person name="Uehling J."/>
            <person name="Grigoriev I.V."/>
            <person name="Vagvolgyi C."/>
            <person name="Papp T."/>
            <person name="Martin F.M."/>
            <person name="Miettinen O."/>
            <person name="Hibbett D.S."/>
            <person name="Nagy L.G."/>
        </authorList>
    </citation>
    <scope>NUCLEOTIDE SEQUENCE [LARGE SCALE GENOMIC DNA]</scope>
    <source>
        <strain evidence="5 6">CBS 962.96</strain>
    </source>
</reference>
<keyword evidence="1" id="KW-0539">Nucleus</keyword>
<sequence length="820" mass="92812">MPDKICSSCILLETSCTHNKVQQKRGPKPGTVRTAASLPVGTLVSNILDRTKFEPFEVPDDEEIIRRLLVKLANRVRELENELKNYQMTSVFHSGEETSTGPLISTMSSQPEPQSTESESDEKLKTLDHDVEKLSRQFSQFSFGLPSKAHFGESSTYKLLFAAMDHAKGMSGTMSSDWGMIINHIKRPQYWTTPSWLLKSMTVIPRSSFEFPPAHLLHQFVNAYFVQQEVYSPLLHRPTFEKGLAQGLHLRDDSFGAVVLAVCALGARIGSPSPIKDRPGDKWFNQIRLENFFFRETLELHHLQLYCLCLSYLYANAEGVDDSWLISGLSIRRSHEKGIHRRYAQNAQRPTIEGELWKRAFWMLIFHEARLVTVFGRPAATTIQDFDLGPLIECDDEYWEPKDHTQESFSQPSGKPSTTSYWNCYMKLMEIYGLSTLTIYSARRSEIGNKMGVGSLEWYEKVVMQLDSALNKWLDSVPEHLQWDKKHDSQLFFSQSALLYSIYYWIQIQVHRPFIPRPGQDKSVLSFPSLAICTNAARSCIRVCESHCRRAFTQWTGFFIPLLNSAIILALNMARSSQLKLNFDPAKEMRDIYIATDLMRLYELRYPLAGRFVDIVNIVIVATGNLPRLPITVPATSPQFQEKTSQNSTNNPSQSSVTPNARPDVDMTLFPFNSDSPPRDLPFYSSELGELPVHRNSPGSFETHTSAMSDHSSSSVHDPQSGTDWNTALNRETSSLPYFNVDLAVTNNAPSETSNLYDGLFSSITGSLPTGDAEAQKIWQSYRCPSQDWDSFVAGIDQLLNPVNVGSNDGTSYDPFNTVW</sequence>
<evidence type="ECO:0000313" key="5">
    <source>
        <dbReference type="EMBL" id="THU96982.1"/>
    </source>
</evidence>
<dbReference type="InterPro" id="IPR007219">
    <property type="entry name" value="XnlR_reg_dom"/>
</dbReference>
<feature type="compositionally biased region" description="Polar residues" evidence="3">
    <location>
        <begin position="96"/>
        <end position="107"/>
    </location>
</feature>
<gene>
    <name evidence="5" type="ORF">K435DRAFT_778274</name>
</gene>
<evidence type="ECO:0000313" key="6">
    <source>
        <dbReference type="Proteomes" id="UP000297245"/>
    </source>
</evidence>
<proteinExistence type="predicted"/>
<feature type="region of interest" description="Disordered" evidence="3">
    <location>
        <begin position="96"/>
        <end position="124"/>
    </location>
</feature>
<feature type="domain" description="Xylanolytic transcriptional activator regulatory" evidence="4">
    <location>
        <begin position="222"/>
        <end position="467"/>
    </location>
</feature>
<dbReference type="GO" id="GO:0003677">
    <property type="term" value="F:DNA binding"/>
    <property type="evidence" value="ECO:0007669"/>
    <property type="project" value="InterPro"/>
</dbReference>
<evidence type="ECO:0000256" key="1">
    <source>
        <dbReference type="ARBA" id="ARBA00023242"/>
    </source>
</evidence>
<feature type="coiled-coil region" evidence="2">
    <location>
        <begin position="62"/>
        <end position="89"/>
    </location>
</feature>
<dbReference type="PANTHER" id="PTHR46910:SF38">
    <property type="entry name" value="ZN(2)-C6 FUNGAL-TYPE DOMAIN-CONTAINING PROTEIN"/>
    <property type="match status" value="1"/>
</dbReference>
<feature type="region of interest" description="Disordered" evidence="3">
    <location>
        <begin position="694"/>
        <end position="722"/>
    </location>
</feature>
<dbReference type="Proteomes" id="UP000297245">
    <property type="component" value="Unassembled WGS sequence"/>
</dbReference>